<dbReference type="OrthoDB" id="2017893at2759"/>
<feature type="region of interest" description="Disordered" evidence="3">
    <location>
        <begin position="721"/>
        <end position="746"/>
    </location>
</feature>
<dbReference type="GO" id="GO:0060271">
    <property type="term" value="P:cilium assembly"/>
    <property type="evidence" value="ECO:0000318"/>
    <property type="project" value="GO_Central"/>
</dbReference>
<dbReference type="EMBL" id="GL882884">
    <property type="protein sequence ID" value="EGF80532.1"/>
    <property type="molecule type" value="Genomic_DNA"/>
</dbReference>
<dbReference type="InterPro" id="IPR003595">
    <property type="entry name" value="Tyr_Pase_cat"/>
</dbReference>
<dbReference type="Gene3D" id="3.90.190.10">
    <property type="entry name" value="Protein tyrosine phosphatase superfamily"/>
    <property type="match status" value="1"/>
</dbReference>
<dbReference type="PROSITE" id="PS50054">
    <property type="entry name" value="TYR_PHOSPHATASE_DUAL"/>
    <property type="match status" value="1"/>
</dbReference>
<evidence type="ECO:0000259" key="4">
    <source>
        <dbReference type="PROSITE" id="PS50054"/>
    </source>
</evidence>
<dbReference type="PROSITE" id="PS00383">
    <property type="entry name" value="TYR_PHOSPHATASE_1"/>
    <property type="match status" value="1"/>
</dbReference>
<dbReference type="FunFam" id="3.90.190.10:FF:000157">
    <property type="entry name" value="Protein-tyrosine phosphatase"/>
    <property type="match status" value="1"/>
</dbReference>
<dbReference type="GO" id="GO:0004725">
    <property type="term" value="F:protein tyrosine phosphatase activity"/>
    <property type="evidence" value="ECO:0000318"/>
    <property type="project" value="GO_Central"/>
</dbReference>
<keyword evidence="2" id="KW-0904">Protein phosphatase</keyword>
<keyword evidence="1" id="KW-0378">Hydrolase</keyword>
<dbReference type="PANTHER" id="PTHR23339">
    <property type="entry name" value="TYROSINE SPECIFIC PROTEIN PHOSPHATASE AND DUAL SPECIFICITY PROTEIN PHOSPHATASE"/>
    <property type="match status" value="1"/>
</dbReference>
<dbReference type="SMART" id="SM00404">
    <property type="entry name" value="PTPc_motif"/>
    <property type="match status" value="1"/>
</dbReference>
<evidence type="ECO:0000313" key="7">
    <source>
        <dbReference type="Proteomes" id="UP000007241"/>
    </source>
</evidence>
<organism evidence="6 7">
    <name type="scientific">Batrachochytrium dendrobatidis (strain JAM81 / FGSC 10211)</name>
    <name type="common">Frog chytrid fungus</name>
    <dbReference type="NCBI Taxonomy" id="684364"/>
    <lineage>
        <taxon>Eukaryota</taxon>
        <taxon>Fungi</taxon>
        <taxon>Fungi incertae sedis</taxon>
        <taxon>Chytridiomycota</taxon>
        <taxon>Chytridiomycota incertae sedis</taxon>
        <taxon>Chytridiomycetes</taxon>
        <taxon>Rhizophydiales</taxon>
        <taxon>Rhizophydiales incertae sedis</taxon>
        <taxon>Batrachochytrium</taxon>
    </lineage>
</organism>
<dbReference type="AlphaFoldDB" id="F4P3T9"/>
<protein>
    <submittedName>
        <fullName evidence="6">Uncharacterized protein</fullName>
    </submittedName>
</protein>
<dbReference type="Proteomes" id="UP000007241">
    <property type="component" value="Unassembled WGS sequence"/>
</dbReference>
<evidence type="ECO:0000256" key="2">
    <source>
        <dbReference type="ARBA" id="ARBA00022912"/>
    </source>
</evidence>
<dbReference type="InterPro" id="IPR016130">
    <property type="entry name" value="Tyr_Pase_AS"/>
</dbReference>
<evidence type="ECO:0000256" key="1">
    <source>
        <dbReference type="ARBA" id="ARBA00022801"/>
    </source>
</evidence>
<feature type="compositionally biased region" description="Polar residues" evidence="3">
    <location>
        <begin position="722"/>
        <end position="732"/>
    </location>
</feature>
<dbReference type="GO" id="GO:0005737">
    <property type="term" value="C:cytoplasm"/>
    <property type="evidence" value="ECO:0000318"/>
    <property type="project" value="GO_Central"/>
</dbReference>
<keyword evidence="7" id="KW-1185">Reference proteome</keyword>
<dbReference type="RefSeq" id="XP_006679051.1">
    <property type="nucleotide sequence ID" value="XM_006678988.1"/>
</dbReference>
<feature type="region of interest" description="Disordered" evidence="3">
    <location>
        <begin position="515"/>
        <end position="551"/>
    </location>
</feature>
<dbReference type="InterPro" id="IPR000340">
    <property type="entry name" value="Dual-sp_phosphatase_cat-dom"/>
</dbReference>
<feature type="compositionally biased region" description="Basic and acidic residues" evidence="3">
    <location>
        <begin position="733"/>
        <end position="742"/>
    </location>
</feature>
<dbReference type="InterPro" id="IPR020422">
    <property type="entry name" value="TYR_PHOSPHATASE_DUAL_dom"/>
</dbReference>
<dbReference type="InterPro" id="IPR000387">
    <property type="entry name" value="Tyr_Pase_dom"/>
</dbReference>
<dbReference type="STRING" id="684364.F4P3T9"/>
<feature type="region of interest" description="Disordered" evidence="3">
    <location>
        <begin position="455"/>
        <end position="479"/>
    </location>
</feature>
<dbReference type="InParanoid" id="F4P3T9"/>
<evidence type="ECO:0000256" key="3">
    <source>
        <dbReference type="SAM" id="MobiDB-lite"/>
    </source>
</evidence>
<dbReference type="SUPFAM" id="SSF52799">
    <property type="entry name" value="(Phosphotyrosine protein) phosphatases II"/>
    <property type="match status" value="1"/>
</dbReference>
<dbReference type="Pfam" id="PF00782">
    <property type="entry name" value="DSPc"/>
    <property type="match status" value="1"/>
</dbReference>
<feature type="domain" description="Tyrosine specific protein phosphatases" evidence="5">
    <location>
        <begin position="109"/>
        <end position="177"/>
    </location>
</feature>
<dbReference type="PROSITE" id="PS50056">
    <property type="entry name" value="TYR_PHOSPHATASE_2"/>
    <property type="match status" value="1"/>
</dbReference>
<reference evidence="6 7" key="1">
    <citation type="submission" date="2009-12" db="EMBL/GenBank/DDBJ databases">
        <title>The draft genome of Batrachochytrium dendrobatidis.</title>
        <authorList>
            <consortium name="US DOE Joint Genome Institute (JGI-PGF)"/>
            <person name="Kuo A."/>
            <person name="Salamov A."/>
            <person name="Schmutz J."/>
            <person name="Lucas S."/>
            <person name="Pitluck S."/>
            <person name="Rosenblum E."/>
            <person name="Stajich J."/>
            <person name="Eisen M."/>
            <person name="Grigoriev I.V."/>
        </authorList>
    </citation>
    <scope>NUCLEOTIDE SEQUENCE [LARGE SCALE GENOMIC DNA]</scope>
    <source>
        <strain evidence="7">JAM81 / FGSC 10211</strain>
    </source>
</reference>
<name>F4P3T9_BATDJ</name>
<gene>
    <name evidence="6" type="ORF">BATDEDRAFT_25190</name>
</gene>
<accession>F4P3T9</accession>
<feature type="compositionally biased region" description="Polar residues" evidence="3">
    <location>
        <begin position="468"/>
        <end position="479"/>
    </location>
</feature>
<dbReference type="HOGENOM" id="CLU_332872_0_0_1"/>
<evidence type="ECO:0000259" key="5">
    <source>
        <dbReference type="PROSITE" id="PS50056"/>
    </source>
</evidence>
<evidence type="ECO:0000313" key="6">
    <source>
        <dbReference type="EMBL" id="EGF80532.1"/>
    </source>
</evidence>
<dbReference type="InterPro" id="IPR029021">
    <property type="entry name" value="Prot-tyrosine_phosphatase-like"/>
</dbReference>
<proteinExistence type="predicted"/>
<sequence length="859" mass="94879">MSTIHCFFCGGKECKYENWRLWTTEKYVGVNAIDGLFCNWITDNILAMQRPSTRLMKEYGLISKFQELDIRSIFNLQESGEHAMCGDGNEIQSGFSYLPENWMDNANCETMMNIVQVMAYALSNGSKIAVHCHAGLGRTGLSIACYLVYGENMPAETAILQVRSKRPLSVQTKKQVLFVTKFELYLRKLRLVFPACSVKSKTHATVVESLSLASIVQSQKKYLHGVEQRNLRFVPKLIYRVIERIIRLCTLKVDKLQENTQIVVCSILAFEGLSKLEPKMIAFQADINDGSWGIIDNEFDIAFLMNLMLYFITSLSTPIISNSVMSILEHNVADLANIVADFDCVAFQTLNYMMSLFRRLPNIPADTLSELLERIAILISSHRSTIAYPYVHWMKSPISAAKIPPKGNNSNLKTFQASSLMVRDAIGSSTLAANAFTQSMSRAFQKSIISGNATPSVSKTLYPDQKSESTSTQLSPSIQNHAVNNTLSDVSESNASINDSISIHIDSLDELSESSIRKNIPAPPEQRPTSIDSVSMVESSTLGPSPAPASTNIVQTQDRYVKVEEEEPCSSCKPLVEWLKFIHQNYDCADETRAVLAESLVFSHPGSPTLNIVELILQPGFDSHTNLAKMNAPKVSAEDGDSTILKRATSYVTTTLSGLNTMTGLRSANSAVLGSTTHSLNSADTANKEGMPPDLQETNRDTLSITKTTLSSFAPMMMSFGRSITGSSSEPSELQKSEHSEEPATNVKLAAERSSNKTNIEALMNDTRKKMGRYMQGFSEIRDVSQSPSKLGKPMVHDKTPLVKSLPTISSPRTTGTPFLQPIEPFLPFEFSTLDLTIPPLHEETNTVSAQYGKCIANK</sequence>
<dbReference type="InterPro" id="IPR050561">
    <property type="entry name" value="PTP"/>
</dbReference>
<feature type="domain" description="Tyrosine-protein phosphatase" evidence="4">
    <location>
        <begin position="37"/>
        <end position="191"/>
    </location>
</feature>
<feature type="compositionally biased region" description="Polar residues" evidence="3">
    <location>
        <begin position="527"/>
        <end position="551"/>
    </location>
</feature>
<dbReference type="GeneID" id="18238722"/>